<dbReference type="PANTHER" id="PTHR15837:SF0">
    <property type="entry name" value="RAN GUANINE NUCLEOTIDE RELEASE FACTOR"/>
    <property type="match status" value="1"/>
</dbReference>
<dbReference type="RefSeq" id="XP_028471908.1">
    <property type="nucleotide sequence ID" value="XM_028620866.1"/>
</dbReference>
<name>A0A427XCY1_9TREE</name>
<comment type="similarity">
    <text evidence="1">Belongs to the MOG1 family.</text>
</comment>
<proteinExistence type="inferred from homology"/>
<dbReference type="STRING" id="105984.A0A427XCY1"/>
<evidence type="ECO:0000313" key="4">
    <source>
        <dbReference type="EMBL" id="RSH76761.1"/>
    </source>
</evidence>
<dbReference type="GeneID" id="39589882"/>
<dbReference type="InterPro" id="IPR016123">
    <property type="entry name" value="Mog1/PsbP_a/b/a-sand"/>
</dbReference>
<dbReference type="EMBL" id="RSCE01000021">
    <property type="protein sequence ID" value="RSH76761.1"/>
    <property type="molecule type" value="Genomic_DNA"/>
</dbReference>
<organism evidence="4 5">
    <name type="scientific">Apiotrichum porosum</name>
    <dbReference type="NCBI Taxonomy" id="105984"/>
    <lineage>
        <taxon>Eukaryota</taxon>
        <taxon>Fungi</taxon>
        <taxon>Dikarya</taxon>
        <taxon>Basidiomycota</taxon>
        <taxon>Agaricomycotina</taxon>
        <taxon>Tremellomycetes</taxon>
        <taxon>Trichosporonales</taxon>
        <taxon>Trichosporonaceae</taxon>
        <taxon>Apiotrichum</taxon>
    </lineage>
</organism>
<keyword evidence="2" id="KW-0813">Transport</keyword>
<dbReference type="SUPFAM" id="SSF55724">
    <property type="entry name" value="Mog1p/PsbP-like"/>
    <property type="match status" value="1"/>
</dbReference>
<dbReference type="GO" id="GO:0031267">
    <property type="term" value="F:small GTPase binding"/>
    <property type="evidence" value="ECO:0007669"/>
    <property type="project" value="TreeGrafter"/>
</dbReference>
<evidence type="ECO:0000256" key="1">
    <source>
        <dbReference type="ARBA" id="ARBA00010307"/>
    </source>
</evidence>
<dbReference type="Gene3D" id="3.40.1000.10">
    <property type="entry name" value="Mog1/PsbP, alpha/beta/alpha sandwich"/>
    <property type="match status" value="1"/>
</dbReference>
<dbReference type="GO" id="GO:0005634">
    <property type="term" value="C:nucleus"/>
    <property type="evidence" value="ECO:0007669"/>
    <property type="project" value="TreeGrafter"/>
</dbReference>
<dbReference type="OrthoDB" id="10255285at2759"/>
<comment type="caution">
    <text evidence="4">The sequence shown here is derived from an EMBL/GenBank/DDBJ whole genome shotgun (WGS) entry which is preliminary data.</text>
</comment>
<evidence type="ECO:0000256" key="2">
    <source>
        <dbReference type="ARBA" id="ARBA00022448"/>
    </source>
</evidence>
<keyword evidence="3" id="KW-0653">Protein transport</keyword>
<gene>
    <name evidence="4" type="ORF">EHS24_005339</name>
</gene>
<protein>
    <recommendedName>
        <fullName evidence="6">Mog1p/PsbP-like protein</fullName>
    </recommendedName>
</protein>
<dbReference type="PANTHER" id="PTHR15837">
    <property type="entry name" value="RAN GUANINE NUCLEOTIDE RELEASE FACTOR"/>
    <property type="match status" value="1"/>
</dbReference>
<evidence type="ECO:0008006" key="6">
    <source>
        <dbReference type="Google" id="ProtNLM"/>
    </source>
</evidence>
<reference evidence="4 5" key="1">
    <citation type="submission" date="2018-11" db="EMBL/GenBank/DDBJ databases">
        <title>Genome sequence of Apiotrichum porosum DSM 27194.</title>
        <authorList>
            <person name="Aliyu H."/>
            <person name="Gorte O."/>
            <person name="Ochsenreither K."/>
        </authorList>
    </citation>
    <scope>NUCLEOTIDE SEQUENCE [LARGE SCALE GENOMIC DNA]</scope>
    <source>
        <strain evidence="4 5">DSM 27194</strain>
    </source>
</reference>
<dbReference type="Pfam" id="PF04603">
    <property type="entry name" value="Mog1"/>
    <property type="match status" value="1"/>
</dbReference>
<keyword evidence="5" id="KW-1185">Reference proteome</keyword>
<dbReference type="AlphaFoldDB" id="A0A427XCY1"/>
<dbReference type="Proteomes" id="UP000279236">
    <property type="component" value="Unassembled WGS sequence"/>
</dbReference>
<dbReference type="InterPro" id="IPR007681">
    <property type="entry name" value="Mog1"/>
</dbReference>
<sequence>MTVPTTTTMALQPRQLFGGAITMPIPVGYLDASDMRQVPDNQEVFLSPDSDTSIIIEILAPVDEGGADQDLWEAATFHFASVAHDNAALSSTVITTHPPIPAQQQTAASFAALTSPAPVALVGTQRVHKFSHDPTGAPRRGHESDTPDEVWIALALYRVDVVVGASIKKADVVVTANVNASAAGGADEVVKVQKWLDESAKGFKIVDWGLFGDQ</sequence>
<evidence type="ECO:0000256" key="3">
    <source>
        <dbReference type="ARBA" id="ARBA00022927"/>
    </source>
</evidence>
<accession>A0A427XCY1</accession>
<evidence type="ECO:0000313" key="5">
    <source>
        <dbReference type="Proteomes" id="UP000279236"/>
    </source>
</evidence>
<dbReference type="GO" id="GO:0006606">
    <property type="term" value="P:protein import into nucleus"/>
    <property type="evidence" value="ECO:0007669"/>
    <property type="project" value="TreeGrafter"/>
</dbReference>
<dbReference type="GO" id="GO:0005085">
    <property type="term" value="F:guanyl-nucleotide exchange factor activity"/>
    <property type="evidence" value="ECO:0007669"/>
    <property type="project" value="TreeGrafter"/>
</dbReference>